<feature type="transmembrane region" description="Helical" evidence="13">
    <location>
        <begin position="358"/>
        <end position="384"/>
    </location>
</feature>
<keyword evidence="2 13" id="KW-0813">Transport</keyword>
<dbReference type="EMBL" id="VBUC01000016">
    <property type="protein sequence ID" value="TLS98293.1"/>
    <property type="molecule type" value="Genomic_DNA"/>
</dbReference>
<evidence type="ECO:0000256" key="7">
    <source>
        <dbReference type="ARBA" id="ARBA00022989"/>
    </source>
</evidence>
<comment type="similarity">
    <text evidence="13">Belongs to the TRAFAC class TrmE-Era-EngA-EngB-Septin-like GTPase superfamily. FeoB GTPase (TC 9.A.8) family.</text>
</comment>
<keyword evidence="6" id="KW-0547">Nucleotide-binding</keyword>
<dbReference type="InterPro" id="IPR005225">
    <property type="entry name" value="Small_GTP-bd"/>
</dbReference>
<evidence type="ECO:0000256" key="2">
    <source>
        <dbReference type="ARBA" id="ARBA00022448"/>
    </source>
</evidence>
<dbReference type="PROSITE" id="PS51711">
    <property type="entry name" value="G_FEOB"/>
    <property type="match status" value="1"/>
</dbReference>
<dbReference type="InterPro" id="IPR030389">
    <property type="entry name" value="G_FEOB_dom"/>
</dbReference>
<feature type="transmembrane region" description="Helical" evidence="13">
    <location>
        <begin position="608"/>
        <end position="629"/>
    </location>
</feature>
<dbReference type="InterPro" id="IPR011642">
    <property type="entry name" value="Gate_dom"/>
</dbReference>
<dbReference type="NCBIfam" id="TIGR00437">
    <property type="entry name" value="feoB"/>
    <property type="match status" value="1"/>
</dbReference>
<organism evidence="15 16">
    <name type="scientific">Aliarcobacter cibarius</name>
    <dbReference type="NCBI Taxonomy" id="255507"/>
    <lineage>
        <taxon>Bacteria</taxon>
        <taxon>Pseudomonadati</taxon>
        <taxon>Campylobacterota</taxon>
        <taxon>Epsilonproteobacteria</taxon>
        <taxon>Campylobacterales</taxon>
        <taxon>Arcobacteraceae</taxon>
        <taxon>Aliarcobacter</taxon>
    </lineage>
</organism>
<dbReference type="Proteomes" id="UP000305417">
    <property type="component" value="Unassembled WGS sequence"/>
</dbReference>
<dbReference type="Pfam" id="PF02421">
    <property type="entry name" value="FeoB_N"/>
    <property type="match status" value="1"/>
</dbReference>
<keyword evidence="5 13" id="KW-0812">Transmembrane</keyword>
<feature type="transmembrane region" description="Helical" evidence="13">
    <location>
        <begin position="453"/>
        <end position="470"/>
    </location>
</feature>
<feature type="transmembrane region" description="Helical" evidence="13">
    <location>
        <begin position="224"/>
        <end position="242"/>
    </location>
</feature>
<evidence type="ECO:0000256" key="12">
    <source>
        <dbReference type="NCBIfam" id="TIGR00437"/>
    </source>
</evidence>
<comment type="function">
    <text evidence="13">Probable transporter of a GTP-driven Fe(2+) uptake system.</text>
</comment>
<evidence type="ECO:0000256" key="9">
    <source>
        <dbReference type="ARBA" id="ARBA00023065"/>
    </source>
</evidence>
<dbReference type="Gene3D" id="3.40.50.300">
    <property type="entry name" value="P-loop containing nucleotide triphosphate hydrolases"/>
    <property type="match status" value="1"/>
</dbReference>
<protein>
    <recommendedName>
        <fullName evidence="12 13">Ferrous iron transport protein B</fullName>
    </recommendedName>
</protein>
<gene>
    <name evidence="15" type="primary">feoB</name>
    <name evidence="15" type="ORF">FE247_07445</name>
</gene>
<dbReference type="PANTHER" id="PTHR43185:SF1">
    <property type="entry name" value="FE(2+) TRANSPORTER FEOB"/>
    <property type="match status" value="1"/>
</dbReference>
<comment type="subcellular location">
    <subcellularLocation>
        <location evidence="13">Cell inner membrane</location>
        <topology evidence="13">Multi-pass membrane protein</topology>
    </subcellularLocation>
    <subcellularLocation>
        <location evidence="1">Cell membrane</location>
        <topology evidence="1">Multi-pass membrane protein</topology>
    </subcellularLocation>
</comment>
<sequence>MKTNIIKIALVGQPNVGKSMLINSISNSKLKVGNFSGVTVEKKEVRFKYKNYQIQIIDLPGTYSLTNYSIEEKVVKKFLDNEKYDIILNVLDSTNLQRNLLLTSELLNLNKKMILALNMSDEAEKENIFIDEKKLSNYLKKPCIKVSAARKQGIHKLLDEIINTLSKEQESFNQFSAIKTTTQDEILTLKFNFVKNITKDCMSIIEQKQKTKTEKIDSILMHKFFGLPIFLLLMWSLFQLTFTLGEIPMGFIENISNSLIEHIKNLLGESQLSSLIGDGVIAGVSSVILFLPNIIILFLGIALLESTGYMSRVSFLLDGILHKFGLHGKSFIPLVTGFGCSVPAYMAARTLKNEKDRLLTLFIIGFMSCGARLPIYVLFVGAFFEKENAGNILFLIYISGAILGLFAAKFLRVVVFKGADEPFVMEMPKYRLPSTKLIYHAVTNKALMYLKKAGTFILVASILIWFMSNYPKHYDIESNFEQKIELTTSEEEKINLQNELSLYNLENSYLGKLGKFSEPFFAPLGFDWRMAVALETGLAAKEIVVSTLAILYGLGENNDENSTTLIENIKNNIPKEAAISFIVFVMIYIPCIAASMVFVREAGGWKYLAYLFVFTTTTAWIMSFIVYNISKVVLAL</sequence>
<evidence type="ECO:0000313" key="15">
    <source>
        <dbReference type="EMBL" id="TLS98293.1"/>
    </source>
</evidence>
<keyword evidence="9" id="KW-0406">Ion transport</keyword>
<keyword evidence="16" id="KW-1185">Reference proteome</keyword>
<feature type="transmembrane region" description="Helical" evidence="13">
    <location>
        <begin position="280"/>
        <end position="304"/>
    </location>
</feature>
<dbReference type="InterPro" id="IPR027417">
    <property type="entry name" value="P-loop_NTPase"/>
</dbReference>
<evidence type="ECO:0000259" key="14">
    <source>
        <dbReference type="PROSITE" id="PS51711"/>
    </source>
</evidence>
<keyword evidence="10 13" id="KW-0342">GTP-binding</keyword>
<keyword evidence="11 13" id="KW-0472">Membrane</keyword>
<evidence type="ECO:0000256" key="8">
    <source>
        <dbReference type="ARBA" id="ARBA00023004"/>
    </source>
</evidence>
<accession>A0ABY2V3F4</accession>
<keyword evidence="3" id="KW-1003">Cell membrane</keyword>
<reference evidence="15 16" key="1">
    <citation type="submission" date="2019-05" db="EMBL/GenBank/DDBJ databases">
        <title>Arcobacter cibarius and Arcobacter thereius providing challenges in identification an antibiotic susceptibility and Quinolone resistance.</title>
        <authorList>
            <person name="Busch A."/>
            <person name="Hanel I."/>
            <person name="Hotzel H."/>
            <person name="Tomaso H."/>
        </authorList>
    </citation>
    <scope>NUCLEOTIDE SEQUENCE [LARGE SCALE GENOMIC DNA]</scope>
    <source>
        <strain evidence="15 16">16CS0831-2</strain>
    </source>
</reference>
<evidence type="ECO:0000256" key="10">
    <source>
        <dbReference type="ARBA" id="ARBA00023134"/>
    </source>
</evidence>
<feature type="transmembrane region" description="Helical" evidence="13">
    <location>
        <begin position="577"/>
        <end position="599"/>
    </location>
</feature>
<keyword evidence="8 13" id="KW-0408">Iron</keyword>
<dbReference type="InterPro" id="IPR003373">
    <property type="entry name" value="Fe2_transport_prot-B"/>
</dbReference>
<dbReference type="SUPFAM" id="SSF52540">
    <property type="entry name" value="P-loop containing nucleoside triphosphate hydrolases"/>
    <property type="match status" value="1"/>
</dbReference>
<feature type="transmembrane region" description="Helical" evidence="13">
    <location>
        <begin position="390"/>
        <end position="408"/>
    </location>
</feature>
<comment type="caution">
    <text evidence="13">Lacks conserved residue(s) required for the propagation of feature annotation.</text>
</comment>
<dbReference type="InterPro" id="IPR050860">
    <property type="entry name" value="FeoB_GTPase"/>
</dbReference>
<dbReference type="PANTHER" id="PTHR43185">
    <property type="entry name" value="FERROUS IRON TRANSPORT PROTEIN B"/>
    <property type="match status" value="1"/>
</dbReference>
<evidence type="ECO:0000256" key="4">
    <source>
        <dbReference type="ARBA" id="ARBA00022496"/>
    </source>
</evidence>
<evidence type="ECO:0000313" key="16">
    <source>
        <dbReference type="Proteomes" id="UP000305417"/>
    </source>
</evidence>
<evidence type="ECO:0000256" key="3">
    <source>
        <dbReference type="ARBA" id="ARBA00022475"/>
    </source>
</evidence>
<feature type="domain" description="FeoB-type G" evidence="14">
    <location>
        <begin position="5"/>
        <end position="167"/>
    </location>
</feature>
<evidence type="ECO:0000256" key="5">
    <source>
        <dbReference type="ARBA" id="ARBA00022692"/>
    </source>
</evidence>
<evidence type="ECO:0000256" key="11">
    <source>
        <dbReference type="ARBA" id="ARBA00023136"/>
    </source>
</evidence>
<evidence type="ECO:0000256" key="13">
    <source>
        <dbReference type="RuleBase" id="RU362098"/>
    </source>
</evidence>
<dbReference type="RefSeq" id="WP_138108867.1">
    <property type="nucleotide sequence ID" value="NZ_CP043857.1"/>
</dbReference>
<evidence type="ECO:0000256" key="6">
    <source>
        <dbReference type="ARBA" id="ARBA00022741"/>
    </source>
</evidence>
<name>A0ABY2V3F4_9BACT</name>
<dbReference type="NCBIfam" id="TIGR00231">
    <property type="entry name" value="small_GTP"/>
    <property type="match status" value="1"/>
</dbReference>
<keyword evidence="4 13" id="KW-0410">Iron transport</keyword>
<comment type="caution">
    <text evidence="15">The sequence shown here is derived from an EMBL/GenBank/DDBJ whole genome shotgun (WGS) entry which is preliminary data.</text>
</comment>
<dbReference type="Pfam" id="PF07664">
    <property type="entry name" value="FeoB_C"/>
    <property type="match status" value="1"/>
</dbReference>
<dbReference type="InterPro" id="IPR011640">
    <property type="entry name" value="Fe2_transport_prot_B_C"/>
</dbReference>
<keyword evidence="7 13" id="KW-1133">Transmembrane helix</keyword>
<proteinExistence type="inferred from homology"/>
<dbReference type="CDD" id="cd01879">
    <property type="entry name" value="FeoB"/>
    <property type="match status" value="1"/>
</dbReference>
<evidence type="ECO:0000256" key="1">
    <source>
        <dbReference type="ARBA" id="ARBA00004651"/>
    </source>
</evidence>
<dbReference type="Pfam" id="PF07670">
    <property type="entry name" value="Gate"/>
    <property type="match status" value="2"/>
</dbReference>